<evidence type="ECO:0000256" key="1">
    <source>
        <dbReference type="SAM" id="MobiDB-lite"/>
    </source>
</evidence>
<dbReference type="SUPFAM" id="SSF52200">
    <property type="entry name" value="Toll/Interleukin receptor TIR domain"/>
    <property type="match status" value="1"/>
</dbReference>
<dbReference type="AlphaFoldDB" id="A0A9W6NU04"/>
<dbReference type="InterPro" id="IPR027417">
    <property type="entry name" value="P-loop_NTPase"/>
</dbReference>
<comment type="caution">
    <text evidence="3">The sequence shown here is derived from an EMBL/GenBank/DDBJ whole genome shotgun (WGS) entry which is preliminary data.</text>
</comment>
<gene>
    <name evidence="3" type="ORF">GCM10017581_105610</name>
</gene>
<protein>
    <recommendedName>
        <fullName evidence="2">TIR domain-containing protein</fullName>
    </recommendedName>
</protein>
<keyword evidence="4" id="KW-1185">Reference proteome</keyword>
<dbReference type="Pfam" id="PF00931">
    <property type="entry name" value="NB-ARC"/>
    <property type="match status" value="1"/>
</dbReference>
<dbReference type="Proteomes" id="UP001143480">
    <property type="component" value="Unassembled WGS sequence"/>
</dbReference>
<dbReference type="SUPFAM" id="SSF52540">
    <property type="entry name" value="P-loop containing nucleoside triphosphate hydrolases"/>
    <property type="match status" value="1"/>
</dbReference>
<dbReference type="EMBL" id="BSFP01000200">
    <property type="protein sequence ID" value="GLL08787.1"/>
    <property type="molecule type" value="Genomic_DNA"/>
</dbReference>
<evidence type="ECO:0000313" key="4">
    <source>
        <dbReference type="Proteomes" id="UP001143480"/>
    </source>
</evidence>
<feature type="region of interest" description="Disordered" evidence="1">
    <location>
        <begin position="141"/>
        <end position="160"/>
    </location>
</feature>
<reference evidence="3" key="1">
    <citation type="journal article" date="2014" name="Int. J. Syst. Evol. Microbiol.">
        <title>Complete genome sequence of Corynebacterium casei LMG S-19264T (=DSM 44701T), isolated from a smear-ripened cheese.</title>
        <authorList>
            <consortium name="US DOE Joint Genome Institute (JGI-PGF)"/>
            <person name="Walter F."/>
            <person name="Albersmeier A."/>
            <person name="Kalinowski J."/>
            <person name="Ruckert C."/>
        </authorList>
    </citation>
    <scope>NUCLEOTIDE SEQUENCE</scope>
    <source>
        <strain evidence="3">VKM Ac-1321</strain>
    </source>
</reference>
<dbReference type="GO" id="GO:0043531">
    <property type="term" value="F:ADP binding"/>
    <property type="evidence" value="ECO:0007669"/>
    <property type="project" value="InterPro"/>
</dbReference>
<dbReference type="SMART" id="SM00255">
    <property type="entry name" value="TIR"/>
    <property type="match status" value="1"/>
</dbReference>
<dbReference type="Gene3D" id="3.40.50.300">
    <property type="entry name" value="P-loop containing nucleotide triphosphate hydrolases"/>
    <property type="match status" value="1"/>
</dbReference>
<proteinExistence type="predicted"/>
<dbReference type="InterPro" id="IPR000157">
    <property type="entry name" value="TIR_dom"/>
</dbReference>
<dbReference type="Pfam" id="PF13676">
    <property type="entry name" value="TIR_2"/>
    <property type="match status" value="1"/>
</dbReference>
<dbReference type="InterPro" id="IPR002182">
    <property type="entry name" value="NB-ARC"/>
</dbReference>
<dbReference type="NCBIfam" id="NF040586">
    <property type="entry name" value="FxSxx_TPR"/>
    <property type="match status" value="1"/>
</dbReference>
<sequence length="508" mass="55431">MTGEGEPSAVWDFFVSYTQADRAWAEWIAWELEEDHHRVLVQAWDFVPGSNWMQGMQNGITRAERTIAVLSDAYLQSVFGGVEWQGAVLADPTGAARKLLTVRVTDCARPGMLAQIVGIDLFDIAEAKAKARLRQMVARAAAGRAKPGQRPPFPPAGRAMPQQARFPGALPAHWNVPARNPHFTGREPALQNLADGLAAGRTVTVTAVRGMGGVGKTQLANEYAHRHATDYDLVWWIAAEQPALIPDQFTTLATQLGLDPPQDTDALRTEVHQALRNVPGWLLIFDNADTVDDLRPWLPTALLPPGIPGHILITTRRAGFAALGHVHDLDVVDIDEAVQLMRARLPHLDTATATGIAEELGRLPLALEQAAAYIDQSVIPAHDYLTLLQTRTQQMYGKGRPASRDDTLATLWQLSFDRINTTDPAALQLLALCAYLAPAPIPLDLFTKHPGHLPEPLQTAVADPLAFNDTLATIVDHSLAKRTPAGLQLHRLVQGALRHRFPPNPTPA</sequence>
<name>A0A9W6NU04_9ACTN</name>
<organism evidence="3 4">
    <name type="scientific">Dactylosporangium matsuzakiense</name>
    <dbReference type="NCBI Taxonomy" id="53360"/>
    <lineage>
        <taxon>Bacteria</taxon>
        <taxon>Bacillati</taxon>
        <taxon>Actinomycetota</taxon>
        <taxon>Actinomycetes</taxon>
        <taxon>Micromonosporales</taxon>
        <taxon>Micromonosporaceae</taxon>
        <taxon>Dactylosporangium</taxon>
    </lineage>
</organism>
<dbReference type="PANTHER" id="PTHR35205:SF1">
    <property type="entry name" value="ZU5 DOMAIN-CONTAINING PROTEIN"/>
    <property type="match status" value="1"/>
</dbReference>
<dbReference type="Gene3D" id="3.40.50.10140">
    <property type="entry name" value="Toll/interleukin-1 receptor homology (TIR) domain"/>
    <property type="match status" value="1"/>
</dbReference>
<evidence type="ECO:0000313" key="3">
    <source>
        <dbReference type="EMBL" id="GLL08787.1"/>
    </source>
</evidence>
<reference evidence="3" key="2">
    <citation type="submission" date="2023-01" db="EMBL/GenBank/DDBJ databases">
        <authorList>
            <person name="Sun Q."/>
            <person name="Evtushenko L."/>
        </authorList>
    </citation>
    <scope>NUCLEOTIDE SEQUENCE</scope>
    <source>
        <strain evidence="3">VKM Ac-1321</strain>
    </source>
</reference>
<evidence type="ECO:0000259" key="2">
    <source>
        <dbReference type="SMART" id="SM00255"/>
    </source>
</evidence>
<dbReference type="PANTHER" id="PTHR35205">
    <property type="entry name" value="NB-ARC AND TPR DOMAIN PROTEIN"/>
    <property type="match status" value="1"/>
</dbReference>
<accession>A0A9W6NU04</accession>
<feature type="domain" description="TIR" evidence="2">
    <location>
        <begin position="10"/>
        <end position="144"/>
    </location>
</feature>
<dbReference type="GO" id="GO:0007165">
    <property type="term" value="P:signal transduction"/>
    <property type="evidence" value="ECO:0007669"/>
    <property type="project" value="InterPro"/>
</dbReference>
<dbReference type="RefSeq" id="WP_261961802.1">
    <property type="nucleotide sequence ID" value="NZ_BAAAXA010000001.1"/>
</dbReference>
<dbReference type="InterPro" id="IPR035897">
    <property type="entry name" value="Toll_tir_struct_dom_sf"/>
</dbReference>